<gene>
    <name evidence="1" type="ORF">RSOL_345400</name>
</gene>
<comment type="caution">
    <text evidence="1">The sequence shown here is derived from an EMBL/GenBank/DDBJ whole genome shotgun (WGS) entry which is preliminary data.</text>
</comment>
<evidence type="ECO:0000313" key="1">
    <source>
        <dbReference type="EMBL" id="EUC60462.1"/>
    </source>
</evidence>
<dbReference type="EMBL" id="JATN01000319">
    <property type="protein sequence ID" value="EUC60462.1"/>
    <property type="molecule type" value="Genomic_DNA"/>
</dbReference>
<organism evidence="1 2">
    <name type="scientific">Rhizoctonia solani AG-3 Rhs1AP</name>
    <dbReference type="NCBI Taxonomy" id="1086054"/>
    <lineage>
        <taxon>Eukaryota</taxon>
        <taxon>Fungi</taxon>
        <taxon>Dikarya</taxon>
        <taxon>Basidiomycota</taxon>
        <taxon>Agaricomycotina</taxon>
        <taxon>Agaricomycetes</taxon>
        <taxon>Cantharellales</taxon>
        <taxon>Ceratobasidiaceae</taxon>
        <taxon>Rhizoctonia</taxon>
    </lineage>
</organism>
<name>X8J9Q3_9AGAM</name>
<dbReference type="Proteomes" id="UP000030108">
    <property type="component" value="Unassembled WGS sequence"/>
</dbReference>
<dbReference type="AlphaFoldDB" id="X8J9Q3"/>
<protein>
    <submittedName>
        <fullName evidence="1">Uncharacterized protein</fullName>
    </submittedName>
</protein>
<sequence length="173" mass="19060">MHWLLSSLHLKTSMIFTSRTEKSKQGSISSSGPMEHGLAFVRCSLLPLRSFQASPFSSSKLKTLAAADTTPSTSSWVEVAHSLSETKRLLLVSDSVPTRYTYMLGSGWTRSRRTGLIRSLTRRILKAQRTRHSPSSMVGVRLCLTSFVWPTIRCSSARCTCSLSILPGNLVPA</sequence>
<reference evidence="2" key="1">
    <citation type="journal article" date="2014" name="Genome Announc.">
        <title>Draft genome sequence of the plant-pathogenic soil fungus Rhizoctonia solani anastomosis group 3 strain Rhs1AP.</title>
        <authorList>
            <person name="Cubeta M.A."/>
            <person name="Thomas E."/>
            <person name="Dean R.A."/>
            <person name="Jabaji S."/>
            <person name="Neate S.M."/>
            <person name="Tavantzis S."/>
            <person name="Toda T."/>
            <person name="Vilgalys R."/>
            <person name="Bharathan N."/>
            <person name="Fedorova-Abrams N."/>
            <person name="Pakala S.B."/>
            <person name="Pakala S.M."/>
            <person name="Zafar N."/>
            <person name="Joardar V."/>
            <person name="Losada L."/>
            <person name="Nierman W.C."/>
        </authorList>
    </citation>
    <scope>NUCLEOTIDE SEQUENCE [LARGE SCALE GENOMIC DNA]</scope>
    <source>
        <strain evidence="2">AG-3</strain>
    </source>
</reference>
<proteinExistence type="predicted"/>
<evidence type="ECO:0000313" key="2">
    <source>
        <dbReference type="Proteomes" id="UP000030108"/>
    </source>
</evidence>
<accession>X8J9Q3</accession>